<gene>
    <name evidence="1" type="ORF">GMO17_17425</name>
</gene>
<evidence type="ECO:0000313" key="1">
    <source>
        <dbReference type="EMBL" id="QGT82819.1"/>
    </source>
</evidence>
<protein>
    <recommendedName>
        <fullName evidence="3">Antitoxin Xre/MbcA/ParS-like toxin-binding domain-containing protein</fullName>
    </recommendedName>
</protein>
<organism evidence="1 2">
    <name type="scientific">Pseudomonas coronafaciens pv. coronafaciens</name>
    <dbReference type="NCBI Taxonomy" id="235275"/>
    <lineage>
        <taxon>Bacteria</taxon>
        <taxon>Pseudomonadati</taxon>
        <taxon>Pseudomonadota</taxon>
        <taxon>Gammaproteobacteria</taxon>
        <taxon>Pseudomonadales</taxon>
        <taxon>Pseudomonadaceae</taxon>
        <taxon>Pseudomonas</taxon>
        <taxon>Pseudomonas coronafaciens</taxon>
    </lineage>
</organism>
<dbReference type="AlphaFoldDB" id="A0AAE6QHH5"/>
<dbReference type="RefSeq" id="WP_191892649.1">
    <property type="nucleotide sequence ID" value="NZ_CP046441.1"/>
</dbReference>
<dbReference type="Proteomes" id="UP000423413">
    <property type="component" value="Chromosome"/>
</dbReference>
<reference evidence="1 2" key="1">
    <citation type="submission" date="2019-11" db="EMBL/GenBank/DDBJ databases">
        <title>Complete genome sequence of Pseudomonas syringae pv. coronafaciens isolate B19001 originated in imported oat cereal.</title>
        <authorList>
            <person name="Kim S.M."/>
            <person name="Lee B.C."/>
            <person name="Seo S.J."/>
            <person name="Lee J.E."/>
            <person name="Choi N.J."/>
            <person name="Park J.H."/>
        </authorList>
    </citation>
    <scope>NUCLEOTIDE SEQUENCE [LARGE SCALE GENOMIC DNA]</scope>
    <source>
        <strain evidence="1 2">B19001</strain>
    </source>
</reference>
<evidence type="ECO:0000313" key="2">
    <source>
        <dbReference type="Proteomes" id="UP000423413"/>
    </source>
</evidence>
<name>A0AAE6QHH5_9PSED</name>
<proteinExistence type="predicted"/>
<accession>A0AAE6QHH5</accession>
<dbReference type="EMBL" id="CP046441">
    <property type="protein sequence ID" value="QGT82819.1"/>
    <property type="molecule type" value="Genomic_DNA"/>
</dbReference>
<sequence>MIDDINEFKALMRAKTKNTWVQAVFLVTPKSINGSKGWSVDLLLEMREFEPDPEFVNRYYSYEVDGPPQHYYSNELDGHWENLESTMIYKDDSCLLENIQSHWALSEDQSTRAELIILAGIELCGGNYVEGVKWVTSRVRGLGERRPLEMLLPEEFCQVIDFIGRLEQGSGF</sequence>
<evidence type="ECO:0008006" key="3">
    <source>
        <dbReference type="Google" id="ProtNLM"/>
    </source>
</evidence>